<feature type="transmembrane region" description="Helical" evidence="7">
    <location>
        <begin position="113"/>
        <end position="132"/>
    </location>
</feature>
<dbReference type="PANTHER" id="PTHR30509">
    <property type="entry name" value="P-HYDROXYBENZOIC ACID EFFLUX PUMP SUBUNIT-RELATED"/>
    <property type="match status" value="1"/>
</dbReference>
<protein>
    <recommendedName>
        <fullName evidence="8">Integral membrane bound transporter domain-containing protein</fullName>
    </recommendedName>
</protein>
<keyword evidence="10" id="KW-1185">Reference proteome</keyword>
<evidence type="ECO:0000256" key="5">
    <source>
        <dbReference type="ARBA" id="ARBA00023136"/>
    </source>
</evidence>
<dbReference type="PANTHER" id="PTHR30509:SF9">
    <property type="entry name" value="MULTIDRUG RESISTANCE PROTEIN MDTO"/>
    <property type="match status" value="1"/>
</dbReference>
<feature type="transmembrane region" description="Helical" evidence="7">
    <location>
        <begin position="251"/>
        <end position="279"/>
    </location>
</feature>
<gene>
    <name evidence="9" type="ORF">GTP69_08010</name>
</gene>
<comment type="caution">
    <text evidence="9">The sequence shown here is derived from an EMBL/GenBank/DDBJ whole genome shotgun (WGS) entry which is preliminary data.</text>
</comment>
<comment type="subcellular location">
    <subcellularLocation>
        <location evidence="1">Cell membrane</location>
        <topology evidence="1">Multi-pass membrane protein</topology>
    </subcellularLocation>
</comment>
<evidence type="ECO:0000256" key="4">
    <source>
        <dbReference type="ARBA" id="ARBA00022989"/>
    </source>
</evidence>
<feature type="domain" description="Integral membrane bound transporter" evidence="8">
    <location>
        <begin position="212"/>
        <end position="337"/>
    </location>
</feature>
<reference evidence="9 10" key="1">
    <citation type="submission" date="2019-12" db="EMBL/GenBank/DDBJ databases">
        <title>Novel species isolated from a subtropical stream in China.</title>
        <authorList>
            <person name="Lu H."/>
        </authorList>
    </citation>
    <scope>NUCLEOTIDE SEQUENCE [LARGE SCALE GENOMIC DNA]</scope>
    <source>
        <strain evidence="9 10">CY42W</strain>
    </source>
</reference>
<evidence type="ECO:0000313" key="9">
    <source>
        <dbReference type="EMBL" id="MYN26348.1"/>
    </source>
</evidence>
<dbReference type="EMBL" id="WWCT01000004">
    <property type="protein sequence ID" value="MYN26348.1"/>
    <property type="molecule type" value="Genomic_DNA"/>
</dbReference>
<keyword evidence="2" id="KW-1003">Cell membrane</keyword>
<feature type="transmembrane region" description="Helical" evidence="7">
    <location>
        <begin position="68"/>
        <end position="101"/>
    </location>
</feature>
<evidence type="ECO:0000259" key="8">
    <source>
        <dbReference type="Pfam" id="PF13515"/>
    </source>
</evidence>
<proteinExistence type="inferred from homology"/>
<evidence type="ECO:0000256" key="1">
    <source>
        <dbReference type="ARBA" id="ARBA00004651"/>
    </source>
</evidence>
<comment type="similarity">
    <text evidence="6">Belongs to the YccS/YhfK family.</text>
</comment>
<feature type="transmembrane region" description="Helical" evidence="7">
    <location>
        <begin position="138"/>
        <end position="160"/>
    </location>
</feature>
<dbReference type="Proteomes" id="UP000642144">
    <property type="component" value="Unassembled WGS sequence"/>
</dbReference>
<evidence type="ECO:0000256" key="3">
    <source>
        <dbReference type="ARBA" id="ARBA00022692"/>
    </source>
</evidence>
<evidence type="ECO:0000256" key="7">
    <source>
        <dbReference type="SAM" id="Phobius"/>
    </source>
</evidence>
<feature type="transmembrane region" description="Helical" evidence="7">
    <location>
        <begin position="291"/>
        <end position="315"/>
    </location>
</feature>
<dbReference type="PROSITE" id="PS51257">
    <property type="entry name" value="PROKAR_LIPOPROTEIN"/>
    <property type="match status" value="1"/>
</dbReference>
<dbReference type="RefSeq" id="WP_161054374.1">
    <property type="nucleotide sequence ID" value="NZ_WWCT01000004.1"/>
</dbReference>
<dbReference type="InterPro" id="IPR049453">
    <property type="entry name" value="Memb_transporter_dom"/>
</dbReference>
<keyword evidence="3 7" id="KW-0812">Transmembrane</keyword>
<name>A0ABW9VXF1_9BURK</name>
<accession>A0ABW9VXF1</accession>
<evidence type="ECO:0000256" key="2">
    <source>
        <dbReference type="ARBA" id="ARBA00022475"/>
    </source>
</evidence>
<keyword evidence="4 7" id="KW-1133">Transmembrane helix</keyword>
<dbReference type="Pfam" id="PF13515">
    <property type="entry name" value="FUSC_2"/>
    <property type="match status" value="1"/>
</dbReference>
<sequence>MMLKSLLTHATDKANLLEGMRAASASAIMLLVGCALHAPDFAWAAIGAFWTSLATASDTARNRLASMLSFAVLSTVAGGLTTYAASLGTAAGALAILLVVTSAGLARVWGAKAYQVAILAATACVVMVDRPWHGGSGGMAYLGVYLFGCLFATALSVVIWQIRPFAPEHYTTSWHAAAAQSVREGCLHLRRHASLSSDGAHFALRLGIATTVAYLTVHMLDLSNGYWATMAVLLILQPSASGTLPRSVERAVGTVVGTIIAVAISGLATSPLAIALAVFPLIGLTMTLRPVGYGVFVAFLTPSFVLVADYAMPVFNEYNYALARLETNLLGSAIAVAATLTLWPLTERFRKQ</sequence>
<evidence type="ECO:0000313" key="10">
    <source>
        <dbReference type="Proteomes" id="UP000642144"/>
    </source>
</evidence>
<keyword evidence="5 7" id="KW-0472">Membrane</keyword>
<feature type="transmembrane region" description="Helical" evidence="7">
    <location>
        <begin position="327"/>
        <end position="346"/>
    </location>
</feature>
<evidence type="ECO:0000256" key="6">
    <source>
        <dbReference type="ARBA" id="ARBA00043993"/>
    </source>
</evidence>
<organism evidence="9 10">
    <name type="scientific">Duganella levis</name>
    <dbReference type="NCBI Taxonomy" id="2692169"/>
    <lineage>
        <taxon>Bacteria</taxon>
        <taxon>Pseudomonadati</taxon>
        <taxon>Pseudomonadota</taxon>
        <taxon>Betaproteobacteria</taxon>
        <taxon>Burkholderiales</taxon>
        <taxon>Oxalobacteraceae</taxon>
        <taxon>Telluria group</taxon>
        <taxon>Duganella</taxon>
    </lineage>
</organism>